<dbReference type="OrthoDB" id="694409at2759"/>
<accession>A0A835AZH3</accession>
<feature type="domain" description="Reverse transcriptase zinc-binding" evidence="1">
    <location>
        <begin position="192"/>
        <end position="276"/>
    </location>
</feature>
<dbReference type="AlphaFoldDB" id="A0A835AZH3"/>
<evidence type="ECO:0000313" key="4">
    <source>
        <dbReference type="Proteomes" id="UP000636709"/>
    </source>
</evidence>
<dbReference type="PANTHER" id="PTHR33116:SF78">
    <property type="entry name" value="OS12G0587133 PROTEIN"/>
    <property type="match status" value="1"/>
</dbReference>
<dbReference type="EMBL" id="JACEFO010002479">
    <property type="protein sequence ID" value="KAF8658618.1"/>
    <property type="molecule type" value="Genomic_DNA"/>
</dbReference>
<gene>
    <name evidence="3" type="ORF">HU200_051862</name>
    <name evidence="2" type="ORF">HU200_059080</name>
</gene>
<dbReference type="EMBL" id="JACEFO010002273">
    <property type="protein sequence ID" value="KAF8668681.1"/>
    <property type="molecule type" value="Genomic_DNA"/>
</dbReference>
<evidence type="ECO:0000313" key="3">
    <source>
        <dbReference type="EMBL" id="KAF8668681.1"/>
    </source>
</evidence>
<organism evidence="3 4">
    <name type="scientific">Digitaria exilis</name>
    <dbReference type="NCBI Taxonomy" id="1010633"/>
    <lineage>
        <taxon>Eukaryota</taxon>
        <taxon>Viridiplantae</taxon>
        <taxon>Streptophyta</taxon>
        <taxon>Embryophyta</taxon>
        <taxon>Tracheophyta</taxon>
        <taxon>Spermatophyta</taxon>
        <taxon>Magnoliopsida</taxon>
        <taxon>Liliopsida</taxon>
        <taxon>Poales</taxon>
        <taxon>Poaceae</taxon>
        <taxon>PACMAD clade</taxon>
        <taxon>Panicoideae</taxon>
        <taxon>Panicodae</taxon>
        <taxon>Paniceae</taxon>
        <taxon>Anthephorinae</taxon>
        <taxon>Digitaria</taxon>
    </lineage>
</organism>
<sequence>MTVFSLSKWAIKRIDKIRRSFLWKGSQEAKGGHCLVNWRRVQLPKRLGGLGIHDLTAFNRALRLRWQWLQWKDPTRPWSALNILSTPTEVQLFRACTLISLGNGQRASFWHDRWLNGQSPSQIAPDLYSLAWRKHQCVATAMTNGIWKRGLRRMSTTDEINQYVELWGMLQQVQLNDQPDNIIWRFSANGTYSSSSAYQAQFTANFSDFDWDRLWKTRAENKCKFFGWLLLQNKLWTNDRIINTGGQANAQCPLCCSASETALHMLASCPYAQQVWSAFASTGIAPQQLPPNNYRRFKQWWTSMIGPAGNRSSQEREQTVVYIAWNIWKERCRRVFDHKSLTISQLILLIRQDIQNWQTAHTTWEE</sequence>
<keyword evidence="4" id="KW-1185">Reference proteome</keyword>
<dbReference type="PANTHER" id="PTHR33116">
    <property type="entry name" value="REVERSE TRANSCRIPTASE ZINC-BINDING DOMAIN-CONTAINING PROTEIN-RELATED-RELATED"/>
    <property type="match status" value="1"/>
</dbReference>
<protein>
    <recommendedName>
        <fullName evidence="1">Reverse transcriptase zinc-binding domain-containing protein</fullName>
    </recommendedName>
</protein>
<dbReference type="Pfam" id="PF13966">
    <property type="entry name" value="zf-RVT"/>
    <property type="match status" value="1"/>
</dbReference>
<dbReference type="Proteomes" id="UP000636709">
    <property type="component" value="Unassembled WGS sequence"/>
</dbReference>
<name>A0A835AZH3_9POAL</name>
<proteinExistence type="predicted"/>
<comment type="caution">
    <text evidence="3">The sequence shown here is derived from an EMBL/GenBank/DDBJ whole genome shotgun (WGS) entry which is preliminary data.</text>
</comment>
<reference evidence="3" key="1">
    <citation type="submission" date="2020-07" db="EMBL/GenBank/DDBJ databases">
        <title>Genome sequence and genetic diversity analysis of an under-domesticated orphan crop, white fonio (Digitaria exilis).</title>
        <authorList>
            <person name="Bennetzen J.L."/>
            <person name="Chen S."/>
            <person name="Ma X."/>
            <person name="Wang X."/>
            <person name="Yssel A.E.J."/>
            <person name="Chaluvadi S.R."/>
            <person name="Johnson M."/>
            <person name="Gangashetty P."/>
            <person name="Hamidou F."/>
            <person name="Sanogo M.D."/>
            <person name="Zwaenepoel A."/>
            <person name="Wallace J."/>
            <person name="Van De Peer Y."/>
            <person name="Van Deynze A."/>
        </authorList>
    </citation>
    <scope>NUCLEOTIDE SEQUENCE</scope>
    <source>
        <tissue evidence="3">Leaves</tissue>
    </source>
</reference>
<evidence type="ECO:0000313" key="2">
    <source>
        <dbReference type="EMBL" id="KAF8658618.1"/>
    </source>
</evidence>
<dbReference type="InterPro" id="IPR026960">
    <property type="entry name" value="RVT-Znf"/>
</dbReference>
<evidence type="ECO:0000259" key="1">
    <source>
        <dbReference type="Pfam" id="PF13966"/>
    </source>
</evidence>